<evidence type="ECO:0000313" key="7">
    <source>
        <dbReference type="Proteomes" id="UP001185755"/>
    </source>
</evidence>
<sequence length="377" mass="39805">MTTVDPGRDAMAGREDTSSEDAEADLRELVADLGARSRDRLTGRRSRPARIDEVLWSNLEATGLSRLTTTAELEAGPAQAAVVLHELASFACPVPVAETDLLGAWLAAHTALTVPESGALTIGFGVAVAEGDVLRATVSDVPWAGECVAVLAVLTESGRRSVAVIDPSAQALITTDDLAGEPRGRIEVSVSLDECAELSESAYREMIRRGAWARSLQTLGSLQSAMQLTVSHTRDREQFGRSLSKFQSVQHQLAAMAGSLDKARASVALAVAAAADTGFASEQTDFAVAVAKVTLGHCVDEVVSAAHQLHGAIGVTGEHELWLHTMRARRAMAEFGSPRRWSQRLGELLLTSDNSWDVLTAAVGPGSDVDSHGSHNG</sequence>
<dbReference type="PANTHER" id="PTHR43884">
    <property type="entry name" value="ACYL-COA DEHYDROGENASE"/>
    <property type="match status" value="1"/>
</dbReference>
<keyword evidence="1" id="KW-0285">Flavoprotein</keyword>
<dbReference type="InterPro" id="IPR009075">
    <property type="entry name" value="AcylCo_DH/oxidase_C"/>
</dbReference>
<dbReference type="Proteomes" id="UP001185755">
    <property type="component" value="Unassembled WGS sequence"/>
</dbReference>
<name>A0ABU4BKF0_9NOCA</name>
<evidence type="ECO:0000256" key="4">
    <source>
        <dbReference type="SAM" id="MobiDB-lite"/>
    </source>
</evidence>
<protein>
    <submittedName>
        <fullName evidence="6">Acyl-CoA dehydrogenase family protein</fullName>
    </submittedName>
</protein>
<evidence type="ECO:0000256" key="2">
    <source>
        <dbReference type="ARBA" id="ARBA00022827"/>
    </source>
</evidence>
<reference evidence="6 7" key="1">
    <citation type="submission" date="2023-10" db="EMBL/GenBank/DDBJ databases">
        <title>Development of a sustainable strategy for remediation of hydrocarbon-contaminated territories based on the waste exchange concept.</title>
        <authorList>
            <person name="Krivoruchko A."/>
        </authorList>
    </citation>
    <scope>NUCLEOTIDE SEQUENCE [LARGE SCALE GENOMIC DNA]</scope>
    <source>
        <strain evidence="6 7">IEGM 1323</strain>
    </source>
</reference>
<dbReference type="RefSeq" id="WP_317566721.1">
    <property type="nucleotide sequence ID" value="NZ_JAWLJX010000018.1"/>
</dbReference>
<feature type="region of interest" description="Disordered" evidence="4">
    <location>
        <begin position="1"/>
        <end position="25"/>
    </location>
</feature>
<dbReference type="EMBL" id="JAWLJX010000018">
    <property type="protein sequence ID" value="MDV6264703.1"/>
    <property type="molecule type" value="Genomic_DNA"/>
</dbReference>
<proteinExistence type="predicted"/>
<dbReference type="Pfam" id="PF00441">
    <property type="entry name" value="Acyl-CoA_dh_1"/>
    <property type="match status" value="1"/>
</dbReference>
<evidence type="ECO:0000313" key="6">
    <source>
        <dbReference type="EMBL" id="MDV6264703.1"/>
    </source>
</evidence>
<organism evidence="6 7">
    <name type="scientific">Rhodococcoides yunnanense</name>
    <dbReference type="NCBI Taxonomy" id="278209"/>
    <lineage>
        <taxon>Bacteria</taxon>
        <taxon>Bacillati</taxon>
        <taxon>Actinomycetota</taxon>
        <taxon>Actinomycetes</taxon>
        <taxon>Mycobacteriales</taxon>
        <taxon>Nocardiaceae</taxon>
        <taxon>Rhodococcoides</taxon>
    </lineage>
</organism>
<feature type="domain" description="Acyl-CoA dehydrogenase/oxidase C-terminal" evidence="5">
    <location>
        <begin position="207"/>
        <end position="332"/>
    </location>
</feature>
<dbReference type="InterPro" id="IPR036250">
    <property type="entry name" value="AcylCo_DH-like_C"/>
</dbReference>
<keyword evidence="7" id="KW-1185">Reference proteome</keyword>
<comment type="caution">
    <text evidence="6">The sequence shown here is derived from an EMBL/GenBank/DDBJ whole genome shotgun (WGS) entry which is preliminary data.</text>
</comment>
<feature type="compositionally biased region" description="Basic and acidic residues" evidence="4">
    <location>
        <begin position="1"/>
        <end position="17"/>
    </location>
</feature>
<dbReference type="PANTHER" id="PTHR43884:SF20">
    <property type="entry name" value="ACYL-COA DEHYDROGENASE FADE28"/>
    <property type="match status" value="1"/>
</dbReference>
<evidence type="ECO:0000256" key="3">
    <source>
        <dbReference type="ARBA" id="ARBA00023002"/>
    </source>
</evidence>
<keyword evidence="3" id="KW-0560">Oxidoreductase</keyword>
<gene>
    <name evidence="6" type="ORF">R3P96_25495</name>
</gene>
<accession>A0ABU4BKF0</accession>
<dbReference type="SUPFAM" id="SSF47203">
    <property type="entry name" value="Acyl-CoA dehydrogenase C-terminal domain-like"/>
    <property type="match status" value="1"/>
</dbReference>
<evidence type="ECO:0000256" key="1">
    <source>
        <dbReference type="ARBA" id="ARBA00022630"/>
    </source>
</evidence>
<keyword evidence="2" id="KW-0274">FAD</keyword>
<dbReference type="Gene3D" id="1.20.140.10">
    <property type="entry name" value="Butyryl-CoA Dehydrogenase, subunit A, domain 3"/>
    <property type="match status" value="1"/>
</dbReference>
<evidence type="ECO:0000259" key="5">
    <source>
        <dbReference type="Pfam" id="PF00441"/>
    </source>
</evidence>